<feature type="transmembrane region" description="Helical" evidence="1">
    <location>
        <begin position="45"/>
        <end position="64"/>
    </location>
</feature>
<evidence type="ECO:0000256" key="1">
    <source>
        <dbReference type="SAM" id="Phobius"/>
    </source>
</evidence>
<keyword evidence="1" id="KW-0812">Transmembrane</keyword>
<dbReference type="GeneID" id="74530803"/>
<geneLocation type="plasmid" evidence="3 4">
    <name>pHl5678-2</name>
</geneLocation>
<keyword evidence="1" id="KW-0472">Membrane</keyword>
<dbReference type="Proteomes" id="UP001058330">
    <property type="component" value="Plasmid pHl5678-2"/>
</dbReference>
<feature type="transmembrane region" description="Helical" evidence="1">
    <location>
        <begin position="21"/>
        <end position="39"/>
    </location>
</feature>
<reference evidence="3" key="1">
    <citation type="submission" date="2021-07" db="EMBL/GenBank/DDBJ databases">
        <title>Studies on halocins as antimicrobial molecules from haloarchaea.</title>
        <authorList>
            <person name="Kumar S."/>
            <person name="Khare S.K."/>
        </authorList>
    </citation>
    <scope>NUCLEOTIDE SEQUENCE</scope>
    <source>
        <strain evidence="3">NCIM 5678</strain>
        <plasmid evidence="3">pHl5678-2</plasmid>
    </source>
</reference>
<proteinExistence type="predicted"/>
<sequence>MSLVQTIRDHVASHRSEMVTDLLFALAWVTVVSLLFDVVDGPQWAFYLCLAAGVVAHYGFFASVEAAR</sequence>
<accession>A0ABY5RLR4</accession>
<gene>
    <name evidence="3" type="ORF">KU306_17760</name>
</gene>
<name>A0ABY5RLR4_HALLR</name>
<feature type="domain" description="DUF8119" evidence="2">
    <location>
        <begin position="1"/>
        <end position="68"/>
    </location>
</feature>
<dbReference type="InterPro" id="IPR058432">
    <property type="entry name" value="DUF8119"/>
</dbReference>
<dbReference type="EMBL" id="CP078065">
    <property type="protein sequence ID" value="UVE52455.1"/>
    <property type="molecule type" value="Genomic_DNA"/>
</dbReference>
<evidence type="ECO:0000313" key="4">
    <source>
        <dbReference type="Proteomes" id="UP001058330"/>
    </source>
</evidence>
<evidence type="ECO:0000313" key="3">
    <source>
        <dbReference type="EMBL" id="UVE52455.1"/>
    </source>
</evidence>
<dbReference type="RefSeq" id="WP_258303811.1">
    <property type="nucleotide sequence ID" value="NZ_CP078065.1"/>
</dbReference>
<keyword evidence="4" id="KW-1185">Reference proteome</keyword>
<organism evidence="3 4">
    <name type="scientific">Haloferax larsenii</name>
    <dbReference type="NCBI Taxonomy" id="302484"/>
    <lineage>
        <taxon>Archaea</taxon>
        <taxon>Methanobacteriati</taxon>
        <taxon>Methanobacteriota</taxon>
        <taxon>Stenosarchaea group</taxon>
        <taxon>Halobacteria</taxon>
        <taxon>Halobacteriales</taxon>
        <taxon>Haloferacaceae</taxon>
        <taxon>Haloferax</taxon>
    </lineage>
</organism>
<keyword evidence="1" id="KW-1133">Transmembrane helix</keyword>
<evidence type="ECO:0000259" key="2">
    <source>
        <dbReference type="Pfam" id="PF26436"/>
    </source>
</evidence>
<keyword evidence="3" id="KW-0614">Plasmid</keyword>
<dbReference type="Pfam" id="PF26436">
    <property type="entry name" value="DUF8119"/>
    <property type="match status" value="1"/>
</dbReference>
<protein>
    <recommendedName>
        <fullName evidence="2">DUF8119 domain-containing protein</fullName>
    </recommendedName>
</protein>